<keyword evidence="9 10" id="KW-0119">Carbohydrate metabolism</keyword>
<dbReference type="FunFam" id="3.20.20.80:FF:000003">
    <property type="entry name" value="1,4-alpha-glucan branching enzyme GlgB"/>
    <property type="match status" value="1"/>
</dbReference>
<evidence type="ECO:0000313" key="14">
    <source>
        <dbReference type="Proteomes" id="UP000319557"/>
    </source>
</evidence>
<dbReference type="InterPro" id="IPR044143">
    <property type="entry name" value="GlgB_N_E_set_prok"/>
</dbReference>
<dbReference type="Pfam" id="PF02922">
    <property type="entry name" value="CBM_48"/>
    <property type="match status" value="1"/>
</dbReference>
<dbReference type="InterPro" id="IPR004193">
    <property type="entry name" value="Glyco_hydro_13_N"/>
</dbReference>
<dbReference type="InterPro" id="IPR006048">
    <property type="entry name" value="A-amylase/branching_C"/>
</dbReference>
<dbReference type="NCBIfam" id="NF003811">
    <property type="entry name" value="PRK05402.1"/>
    <property type="match status" value="1"/>
</dbReference>
<dbReference type="HAMAP" id="MF_00685">
    <property type="entry name" value="GlgB"/>
    <property type="match status" value="1"/>
</dbReference>
<dbReference type="CDD" id="cd11322">
    <property type="entry name" value="AmyAc_Glg_BE"/>
    <property type="match status" value="1"/>
</dbReference>
<evidence type="ECO:0000259" key="12">
    <source>
        <dbReference type="SMART" id="SM00642"/>
    </source>
</evidence>
<dbReference type="InterPro" id="IPR017853">
    <property type="entry name" value="GH"/>
</dbReference>
<feature type="active site" description="Nucleophile" evidence="10 11">
    <location>
        <position position="416"/>
    </location>
</feature>
<dbReference type="RefSeq" id="WP_145345343.1">
    <property type="nucleotide sequence ID" value="NZ_CP036261.1"/>
</dbReference>
<dbReference type="PANTHER" id="PTHR43651:SF3">
    <property type="entry name" value="1,4-ALPHA-GLUCAN-BRANCHING ENZYME"/>
    <property type="match status" value="1"/>
</dbReference>
<dbReference type="Gene3D" id="3.20.20.80">
    <property type="entry name" value="Glycosidases"/>
    <property type="match status" value="1"/>
</dbReference>
<evidence type="ECO:0000256" key="2">
    <source>
        <dbReference type="ARBA" id="ARBA00002953"/>
    </source>
</evidence>
<dbReference type="OrthoDB" id="226102at2"/>
<dbReference type="InterPro" id="IPR013783">
    <property type="entry name" value="Ig-like_fold"/>
</dbReference>
<evidence type="ECO:0000256" key="9">
    <source>
        <dbReference type="ARBA" id="ARBA00023277"/>
    </source>
</evidence>
<dbReference type="SUPFAM" id="SSF51011">
    <property type="entry name" value="Glycosyl hydrolase domain"/>
    <property type="match status" value="1"/>
</dbReference>
<keyword evidence="8 10" id="KW-0320">Glycogen biosynthesis</keyword>
<dbReference type="InterPro" id="IPR006407">
    <property type="entry name" value="GlgB"/>
</dbReference>
<evidence type="ECO:0000256" key="1">
    <source>
        <dbReference type="ARBA" id="ARBA00000826"/>
    </source>
</evidence>
<keyword evidence="7 10" id="KW-0808">Transferase</keyword>
<evidence type="ECO:0000256" key="4">
    <source>
        <dbReference type="ARBA" id="ARBA00009000"/>
    </source>
</evidence>
<dbReference type="SUPFAM" id="SSF51445">
    <property type="entry name" value="(Trans)glycosidases"/>
    <property type="match status" value="1"/>
</dbReference>
<keyword evidence="5 10" id="KW-0321">Glycogen metabolism</keyword>
<keyword evidence="14" id="KW-1185">Reference proteome</keyword>
<dbReference type="UniPathway" id="UPA00164"/>
<evidence type="ECO:0000313" key="13">
    <source>
        <dbReference type="EMBL" id="QDS88241.1"/>
    </source>
</evidence>
<dbReference type="FunFam" id="2.60.40.1180:FF:000002">
    <property type="entry name" value="1,4-alpha-glucan branching enzyme GlgB"/>
    <property type="match status" value="1"/>
</dbReference>
<dbReference type="InterPro" id="IPR013780">
    <property type="entry name" value="Glyco_hydro_b"/>
</dbReference>
<evidence type="ECO:0000256" key="10">
    <source>
        <dbReference type="HAMAP-Rule" id="MF_00685"/>
    </source>
</evidence>
<organism evidence="13 14">
    <name type="scientific">Rosistilla ulvae</name>
    <dbReference type="NCBI Taxonomy" id="1930277"/>
    <lineage>
        <taxon>Bacteria</taxon>
        <taxon>Pseudomonadati</taxon>
        <taxon>Planctomycetota</taxon>
        <taxon>Planctomycetia</taxon>
        <taxon>Pirellulales</taxon>
        <taxon>Pirellulaceae</taxon>
        <taxon>Rosistilla</taxon>
    </lineage>
</organism>
<dbReference type="PIRSF" id="PIRSF000463">
    <property type="entry name" value="GlgB"/>
    <property type="match status" value="1"/>
</dbReference>
<name>A0A517M048_9BACT</name>
<evidence type="ECO:0000256" key="6">
    <source>
        <dbReference type="ARBA" id="ARBA00022676"/>
    </source>
</evidence>
<dbReference type="SMART" id="SM00642">
    <property type="entry name" value="Aamy"/>
    <property type="match status" value="1"/>
</dbReference>
<dbReference type="NCBIfam" id="TIGR01515">
    <property type="entry name" value="branching_enzym"/>
    <property type="match status" value="1"/>
</dbReference>
<dbReference type="GO" id="GO:0005829">
    <property type="term" value="C:cytosol"/>
    <property type="evidence" value="ECO:0007669"/>
    <property type="project" value="TreeGrafter"/>
</dbReference>
<dbReference type="GO" id="GO:0003844">
    <property type="term" value="F:1,4-alpha-glucan branching enzyme activity"/>
    <property type="evidence" value="ECO:0007669"/>
    <property type="project" value="UniProtKB-UniRule"/>
</dbReference>
<dbReference type="FunFam" id="2.60.40.10:FF:000169">
    <property type="entry name" value="1,4-alpha-glucan branching enzyme GlgB"/>
    <property type="match status" value="1"/>
</dbReference>
<dbReference type="GO" id="GO:0005978">
    <property type="term" value="P:glycogen biosynthetic process"/>
    <property type="evidence" value="ECO:0007669"/>
    <property type="project" value="UniProtKB-UniRule"/>
</dbReference>
<comment type="catalytic activity">
    <reaction evidence="1 10">
        <text>Transfers a segment of a (1-&gt;4)-alpha-D-glucan chain to a primary hydroxy group in a similar glucan chain.</text>
        <dbReference type="EC" id="2.4.1.18"/>
    </reaction>
</comment>
<dbReference type="Gene3D" id="2.60.40.10">
    <property type="entry name" value="Immunoglobulins"/>
    <property type="match status" value="2"/>
</dbReference>
<dbReference type="SUPFAM" id="SSF81296">
    <property type="entry name" value="E set domains"/>
    <property type="match status" value="2"/>
</dbReference>
<dbReference type="Proteomes" id="UP000319557">
    <property type="component" value="Chromosome"/>
</dbReference>
<dbReference type="EC" id="2.4.1.18" evidence="10"/>
<sequence>MHTQVPLDGIGRLVAGRHENPAELLGPHPVEYQGRKAIAVRAFVPDSSQVWLVDQPEDAPRPMRRLHPAGFYEAICPLDNEQVSSNYRLKVAHNSGEVTIMSDPYAVEPLLQELDRYLLGEGRHYELYKRLGAQLRTVDGIDGVNFSVWAPNAKTVQVVGDFNNWDGVLHAMKVHPNLGVWELFIPDVKPGDIYKYRILQQDGQWNDKSDPLGFAAELPPRTASVVTELDTHTWQDNAWMESRRESNQLEKPFNIYEVHLGSWQQGGDQEHGWLNYRDLAHRLVDYCKEMNFTHLELMPISEHPFTGSWGYQTVGYFAATSRYGTPEDFMYFVDHCHQNGIGVILDWVPAHYPKDGHGLAHFDGSALYEHADPRQGEHPDWGTNIFNYGRNEVRNFLISNALFWLDKYHIDGLRVDAVASMLYLDYSREAGEWIPNEHGGRENLAAIDFLREFNVVVHEKFPGAVTIAEESTAWGGVSRPTYDGGLGFTFKWNMGWMNDTLDYFHNDPIHRSHHHDELTFSLIYAFTENFTLPLSHDEVVHGKGALLSQMPGDLWQKFANLRLLYSYMWTHPGKKLLFMGGEFGQWNEWNEDGPIQWELLDFDTHRGIQNLVRDLNKLVVENPALHHDDFTAAGFEWVDCMNATDSVLAYVRKADGFGPALMVCANFTPVVRKDHHVGVTQSGRWTEIFNSDAAIYGGSGIVNPGMTQSLGIPHHGRDDSIKIDLPPLGIVVLKHEA</sequence>
<comment type="pathway">
    <text evidence="3 10">Glycan biosynthesis; glycogen biosynthesis.</text>
</comment>
<dbReference type="NCBIfam" id="NF008967">
    <property type="entry name" value="PRK12313.1"/>
    <property type="match status" value="1"/>
</dbReference>
<dbReference type="PANTHER" id="PTHR43651">
    <property type="entry name" value="1,4-ALPHA-GLUCAN-BRANCHING ENZYME"/>
    <property type="match status" value="1"/>
</dbReference>
<feature type="active site" description="Proton donor" evidence="10 11">
    <location>
        <position position="469"/>
    </location>
</feature>
<feature type="domain" description="Glycosyl hydrolase family 13 catalytic" evidence="12">
    <location>
        <begin position="257"/>
        <end position="613"/>
    </location>
</feature>
<proteinExistence type="inferred from homology"/>
<evidence type="ECO:0000256" key="5">
    <source>
        <dbReference type="ARBA" id="ARBA00022600"/>
    </source>
</evidence>
<reference evidence="13 14" key="1">
    <citation type="submission" date="2019-02" db="EMBL/GenBank/DDBJ databases">
        <title>Deep-cultivation of Planctomycetes and their phenomic and genomic characterization uncovers novel biology.</title>
        <authorList>
            <person name="Wiegand S."/>
            <person name="Jogler M."/>
            <person name="Boedeker C."/>
            <person name="Pinto D."/>
            <person name="Vollmers J."/>
            <person name="Rivas-Marin E."/>
            <person name="Kohn T."/>
            <person name="Peeters S.H."/>
            <person name="Heuer A."/>
            <person name="Rast P."/>
            <person name="Oberbeckmann S."/>
            <person name="Bunk B."/>
            <person name="Jeske O."/>
            <person name="Meyerdierks A."/>
            <person name="Storesund J.E."/>
            <person name="Kallscheuer N."/>
            <person name="Luecker S."/>
            <person name="Lage O.M."/>
            <person name="Pohl T."/>
            <person name="Merkel B.J."/>
            <person name="Hornburger P."/>
            <person name="Mueller R.-W."/>
            <person name="Bruemmer F."/>
            <person name="Labrenz M."/>
            <person name="Spormann A.M."/>
            <person name="Op den Camp H."/>
            <person name="Overmann J."/>
            <person name="Amann R."/>
            <person name="Jetten M.S.M."/>
            <person name="Mascher T."/>
            <person name="Medema M.H."/>
            <person name="Devos D.P."/>
            <person name="Kaster A.-K."/>
            <person name="Ovreas L."/>
            <person name="Rohde M."/>
            <person name="Galperin M.Y."/>
            <person name="Jogler C."/>
        </authorList>
    </citation>
    <scope>NUCLEOTIDE SEQUENCE [LARGE SCALE GENOMIC DNA]</scope>
    <source>
        <strain evidence="13 14">EC9</strain>
    </source>
</reference>
<keyword evidence="6 10" id="KW-0328">Glycosyltransferase</keyword>
<dbReference type="GO" id="GO:0043169">
    <property type="term" value="F:cation binding"/>
    <property type="evidence" value="ECO:0007669"/>
    <property type="project" value="InterPro"/>
</dbReference>
<gene>
    <name evidence="10 13" type="primary">glgB</name>
    <name evidence="13" type="ORF">EC9_24290</name>
</gene>
<accession>A0A517M048</accession>
<dbReference type="Pfam" id="PF22019">
    <property type="entry name" value="GlgB_N"/>
    <property type="match status" value="1"/>
</dbReference>
<evidence type="ECO:0000256" key="11">
    <source>
        <dbReference type="PIRSR" id="PIRSR000463-1"/>
    </source>
</evidence>
<dbReference type="AlphaFoldDB" id="A0A517M048"/>
<evidence type="ECO:0000256" key="7">
    <source>
        <dbReference type="ARBA" id="ARBA00022679"/>
    </source>
</evidence>
<dbReference type="InterPro" id="IPR006047">
    <property type="entry name" value="GH13_cat_dom"/>
</dbReference>
<dbReference type="KEGG" id="ruv:EC9_24290"/>
<dbReference type="EMBL" id="CP036261">
    <property type="protein sequence ID" value="QDS88241.1"/>
    <property type="molecule type" value="Genomic_DNA"/>
</dbReference>
<dbReference type="GO" id="GO:0004553">
    <property type="term" value="F:hydrolase activity, hydrolyzing O-glycosyl compounds"/>
    <property type="evidence" value="ECO:0007669"/>
    <property type="project" value="InterPro"/>
</dbReference>
<comment type="similarity">
    <text evidence="4 10">Belongs to the glycosyl hydrolase 13 family. GlgB subfamily.</text>
</comment>
<dbReference type="Pfam" id="PF02806">
    <property type="entry name" value="Alpha-amylase_C"/>
    <property type="match status" value="1"/>
</dbReference>
<dbReference type="Pfam" id="PF00128">
    <property type="entry name" value="Alpha-amylase"/>
    <property type="match status" value="1"/>
</dbReference>
<dbReference type="InterPro" id="IPR014756">
    <property type="entry name" value="Ig_E-set"/>
</dbReference>
<protein>
    <recommendedName>
        <fullName evidence="10">1,4-alpha-glucan branching enzyme GlgB</fullName>
        <ecNumber evidence="10">2.4.1.18</ecNumber>
    </recommendedName>
    <alternativeName>
        <fullName evidence="10">1,4-alpha-D-glucan:1,4-alpha-D-glucan 6-glucosyl-transferase</fullName>
    </alternativeName>
    <alternativeName>
        <fullName evidence="10">Alpha-(1-&gt;4)-glucan branching enzyme</fullName>
    </alternativeName>
    <alternativeName>
        <fullName evidence="10">Glycogen branching enzyme</fullName>
        <shortName evidence="10">BE</shortName>
    </alternativeName>
</protein>
<comment type="function">
    <text evidence="2 10">Catalyzes the formation of the alpha-1,6-glucosidic linkages in glycogen by scission of a 1,4-alpha-linked oligosaccharide from growing alpha-1,4-glucan chains and the subsequent attachment of the oligosaccharide to the alpha-1,6 position.</text>
</comment>
<evidence type="ECO:0000256" key="8">
    <source>
        <dbReference type="ARBA" id="ARBA00023056"/>
    </source>
</evidence>
<dbReference type="InterPro" id="IPR037439">
    <property type="entry name" value="Branching_enzy"/>
</dbReference>
<dbReference type="InterPro" id="IPR054169">
    <property type="entry name" value="GlgB_N"/>
</dbReference>
<dbReference type="Gene3D" id="2.60.40.1180">
    <property type="entry name" value="Golgi alpha-mannosidase II"/>
    <property type="match status" value="1"/>
</dbReference>
<evidence type="ECO:0000256" key="3">
    <source>
        <dbReference type="ARBA" id="ARBA00004964"/>
    </source>
</evidence>
<comment type="subunit">
    <text evidence="10">Monomer.</text>
</comment>
<dbReference type="CDD" id="cd02855">
    <property type="entry name" value="E_set_GBE_prok_N"/>
    <property type="match status" value="1"/>
</dbReference>